<dbReference type="RefSeq" id="XP_009548685.1">
    <property type="nucleotide sequence ID" value="XM_009550390.1"/>
</dbReference>
<proteinExistence type="predicted"/>
<feature type="domain" description="Xylanolytic transcriptional activator regulatory" evidence="4">
    <location>
        <begin position="367"/>
        <end position="440"/>
    </location>
</feature>
<evidence type="ECO:0000259" key="4">
    <source>
        <dbReference type="SMART" id="SM00906"/>
    </source>
</evidence>
<gene>
    <name evidence="5" type="ORF">HETIRDRAFT_477710</name>
</gene>
<dbReference type="CDD" id="cd12148">
    <property type="entry name" value="fungal_TF_MHR"/>
    <property type="match status" value="1"/>
</dbReference>
<dbReference type="GeneID" id="20677775"/>
<feature type="region of interest" description="Disordered" evidence="3">
    <location>
        <begin position="207"/>
        <end position="228"/>
    </location>
</feature>
<evidence type="ECO:0000256" key="2">
    <source>
        <dbReference type="ARBA" id="ARBA00023242"/>
    </source>
</evidence>
<dbReference type="KEGG" id="hir:HETIRDRAFT_477710"/>
<dbReference type="InterPro" id="IPR001138">
    <property type="entry name" value="Zn2Cys6_DnaBD"/>
</dbReference>
<dbReference type="AlphaFoldDB" id="W4K4A1"/>
<dbReference type="SUPFAM" id="SSF57701">
    <property type="entry name" value="Zn2/Cys6 DNA-binding domain"/>
    <property type="match status" value="1"/>
</dbReference>
<accession>W4K4A1</accession>
<dbReference type="InterPro" id="IPR007219">
    <property type="entry name" value="XnlR_reg_dom"/>
</dbReference>
<dbReference type="GO" id="GO:0000981">
    <property type="term" value="F:DNA-binding transcription factor activity, RNA polymerase II-specific"/>
    <property type="evidence" value="ECO:0007669"/>
    <property type="project" value="InterPro"/>
</dbReference>
<dbReference type="eggNOG" id="ENOG502QSY2">
    <property type="taxonomic scope" value="Eukaryota"/>
</dbReference>
<keyword evidence="6" id="KW-1185">Reference proteome</keyword>
<sequence length="924" mass="103207">MSSAEDSSDPISRIVKKKRQQTQRACDRCRKKKGDGMEQPGHCCSNCLSFNTECTYLYVKKRRIAKEPKKGKLRFSLDAGMQGYVDGLVARIQSMEGLLKKVFPDTDIDAALDDRTATTSRETHNISLAMTTLPGATQIQNFDHPRSTDRLPFADRDPDPSDDEYEYGMSPQIMEKIEALSLYPLRSLWLGKSSDVRLLQRAVDAKSSFSGEPRERDNLDPLSSTASAQVPKQYPWEHLGDDDRHYPYLFPEDDLLHRLVNVYFQRINTFLPLLHRPTFEKSIADAHHLTDAQFGKVLLLVCAVGARYLDDPRVVLERASDWYSAGYKWFSQVEMVQKSVVSIPTLYDLQIHAITVLYLYGLQSQAAWVTAGVGLHLAVDVGAHRKRAYRAETTVRDELWKRAFWVLMFEDVALSSYLGRPCGILEEEYDLEFPTECDDEFWVHSDPRKAFKQPPGVPSTVTTFSLALRLTQIHARTLRTIYQTNKSKILHGFHGPDWEQRVVLKFDSDLNNWVDSLPSHLQWDISRNDAYTDSSAFLRCIYHAAQIHLHRPSISARSIESPLASTSLSICINAARSSVRIILIERQRTHRVAGPLQQAISFVSGVVLAINILGMNRADPAMDLIPQLNTARTCVQILKEAEVRWHDAGRMRDVLAELVNCADHNQHTPSLTHVGDPVPSHKEATISPEAYTSASTRAKFNVTGYASSEESRPPPNWNGIELPRAAMVDPPRMGERTPYSTDNANAAYAEYSDLPSMVASDAPSDVAWNTHLPQNPTAEEQTPLAPTTNAYSFVPRFLPDTSLPESFTSGASQQLSGHAPIEADFTALVASRPRLGFDESVQAHDGTLATWNGVPTSLGPVGCLFSTSTNARSTRRAIADALPPMRHTAARVGASVVSLICTMHANAVKQCFYSRTIDLFYCLS</sequence>
<name>W4K4A1_HETIT</name>
<dbReference type="Proteomes" id="UP000030671">
    <property type="component" value="Unassembled WGS sequence"/>
</dbReference>
<keyword evidence="2" id="KW-0539">Nucleus</keyword>
<feature type="compositionally biased region" description="Basic and acidic residues" evidence="3">
    <location>
        <begin position="143"/>
        <end position="159"/>
    </location>
</feature>
<dbReference type="InParanoid" id="W4K4A1"/>
<feature type="region of interest" description="Disordered" evidence="3">
    <location>
        <begin position="137"/>
        <end position="164"/>
    </location>
</feature>
<evidence type="ECO:0000256" key="1">
    <source>
        <dbReference type="ARBA" id="ARBA00022723"/>
    </source>
</evidence>
<dbReference type="HOGENOM" id="CLU_006019_2_2_1"/>
<reference evidence="5 6" key="1">
    <citation type="journal article" date="2012" name="New Phytol.">
        <title>Insight into trade-off between wood decay and parasitism from the genome of a fungal forest pathogen.</title>
        <authorList>
            <person name="Olson A."/>
            <person name="Aerts A."/>
            <person name="Asiegbu F."/>
            <person name="Belbahri L."/>
            <person name="Bouzid O."/>
            <person name="Broberg A."/>
            <person name="Canback B."/>
            <person name="Coutinho P.M."/>
            <person name="Cullen D."/>
            <person name="Dalman K."/>
            <person name="Deflorio G."/>
            <person name="van Diepen L.T."/>
            <person name="Dunand C."/>
            <person name="Duplessis S."/>
            <person name="Durling M."/>
            <person name="Gonthier P."/>
            <person name="Grimwood J."/>
            <person name="Fossdal C.G."/>
            <person name="Hansson D."/>
            <person name="Henrissat B."/>
            <person name="Hietala A."/>
            <person name="Himmelstrand K."/>
            <person name="Hoffmeister D."/>
            <person name="Hogberg N."/>
            <person name="James T.Y."/>
            <person name="Karlsson M."/>
            <person name="Kohler A."/>
            <person name="Kues U."/>
            <person name="Lee Y.H."/>
            <person name="Lin Y.C."/>
            <person name="Lind M."/>
            <person name="Lindquist E."/>
            <person name="Lombard V."/>
            <person name="Lucas S."/>
            <person name="Lunden K."/>
            <person name="Morin E."/>
            <person name="Murat C."/>
            <person name="Park J."/>
            <person name="Raffaello T."/>
            <person name="Rouze P."/>
            <person name="Salamov A."/>
            <person name="Schmutz J."/>
            <person name="Solheim H."/>
            <person name="Stahlberg J."/>
            <person name="Velez H."/>
            <person name="de Vries R.P."/>
            <person name="Wiebenga A."/>
            <person name="Woodward S."/>
            <person name="Yakovlev I."/>
            <person name="Garbelotto M."/>
            <person name="Martin F."/>
            <person name="Grigoriev I.V."/>
            <person name="Stenlid J."/>
        </authorList>
    </citation>
    <scope>NUCLEOTIDE SEQUENCE [LARGE SCALE GENOMIC DNA]</scope>
    <source>
        <strain evidence="5 6">TC 32-1</strain>
    </source>
</reference>
<organism evidence="5 6">
    <name type="scientific">Heterobasidion irregulare (strain TC 32-1)</name>
    <dbReference type="NCBI Taxonomy" id="747525"/>
    <lineage>
        <taxon>Eukaryota</taxon>
        <taxon>Fungi</taxon>
        <taxon>Dikarya</taxon>
        <taxon>Basidiomycota</taxon>
        <taxon>Agaricomycotina</taxon>
        <taxon>Agaricomycetes</taxon>
        <taxon>Russulales</taxon>
        <taxon>Bondarzewiaceae</taxon>
        <taxon>Heterobasidion</taxon>
        <taxon>Heterobasidion annosum species complex</taxon>
    </lineage>
</organism>
<protein>
    <recommendedName>
        <fullName evidence="4">Xylanolytic transcriptional activator regulatory domain-containing protein</fullName>
    </recommendedName>
</protein>
<dbReference type="Pfam" id="PF04082">
    <property type="entry name" value="Fungal_trans"/>
    <property type="match status" value="1"/>
</dbReference>
<dbReference type="GO" id="GO:0006351">
    <property type="term" value="P:DNA-templated transcription"/>
    <property type="evidence" value="ECO:0007669"/>
    <property type="project" value="InterPro"/>
</dbReference>
<dbReference type="SMART" id="SM00906">
    <property type="entry name" value="Fungal_trans"/>
    <property type="match status" value="1"/>
</dbReference>
<dbReference type="PANTHER" id="PTHR46910:SF38">
    <property type="entry name" value="ZN(2)-C6 FUNGAL-TYPE DOMAIN-CONTAINING PROTEIN"/>
    <property type="match status" value="1"/>
</dbReference>
<evidence type="ECO:0000313" key="6">
    <source>
        <dbReference type="Proteomes" id="UP000030671"/>
    </source>
</evidence>
<dbReference type="GO" id="GO:0003677">
    <property type="term" value="F:DNA binding"/>
    <property type="evidence" value="ECO:0007669"/>
    <property type="project" value="InterPro"/>
</dbReference>
<dbReference type="InterPro" id="IPR050987">
    <property type="entry name" value="AtrR-like"/>
</dbReference>
<feature type="region of interest" description="Disordered" evidence="3">
    <location>
        <begin position="1"/>
        <end position="23"/>
    </location>
</feature>
<dbReference type="CDD" id="cd00067">
    <property type="entry name" value="GAL4"/>
    <property type="match status" value="1"/>
</dbReference>
<dbReference type="EMBL" id="KI925460">
    <property type="protein sequence ID" value="ETW80170.1"/>
    <property type="molecule type" value="Genomic_DNA"/>
</dbReference>
<keyword evidence="1" id="KW-0479">Metal-binding</keyword>
<dbReference type="PANTHER" id="PTHR46910">
    <property type="entry name" value="TRANSCRIPTION FACTOR PDR1"/>
    <property type="match status" value="1"/>
</dbReference>
<evidence type="ECO:0000313" key="5">
    <source>
        <dbReference type="EMBL" id="ETW80170.1"/>
    </source>
</evidence>
<dbReference type="OrthoDB" id="4456959at2759"/>
<dbReference type="InterPro" id="IPR036864">
    <property type="entry name" value="Zn2-C6_fun-type_DNA-bd_sf"/>
</dbReference>
<evidence type="ECO:0000256" key="3">
    <source>
        <dbReference type="SAM" id="MobiDB-lite"/>
    </source>
</evidence>
<dbReference type="GO" id="GO:0008270">
    <property type="term" value="F:zinc ion binding"/>
    <property type="evidence" value="ECO:0007669"/>
    <property type="project" value="InterPro"/>
</dbReference>
<dbReference type="Gene3D" id="4.10.240.10">
    <property type="entry name" value="Zn(2)-C6 fungal-type DNA-binding domain"/>
    <property type="match status" value="1"/>
</dbReference>